<accession>A0ABP1LMH6</accession>
<protein>
    <submittedName>
        <fullName evidence="1">Uncharacterized protein</fullName>
    </submittedName>
</protein>
<evidence type="ECO:0000313" key="2">
    <source>
        <dbReference type="Proteomes" id="UP001642409"/>
    </source>
</evidence>
<name>A0ABP1LMH6_9EUKA</name>
<reference evidence="1 2" key="1">
    <citation type="submission" date="2024-07" db="EMBL/GenBank/DDBJ databases">
        <authorList>
            <person name="Akdeniz Z."/>
        </authorList>
    </citation>
    <scope>NUCLEOTIDE SEQUENCE [LARGE SCALE GENOMIC DNA]</scope>
</reference>
<organism evidence="1 2">
    <name type="scientific">Hexamita inflata</name>
    <dbReference type="NCBI Taxonomy" id="28002"/>
    <lineage>
        <taxon>Eukaryota</taxon>
        <taxon>Metamonada</taxon>
        <taxon>Diplomonadida</taxon>
        <taxon>Hexamitidae</taxon>
        <taxon>Hexamitinae</taxon>
        <taxon>Hexamita</taxon>
    </lineage>
</organism>
<dbReference type="EMBL" id="CAXDID020000409">
    <property type="protein sequence ID" value="CAL6088575.1"/>
    <property type="molecule type" value="Genomic_DNA"/>
</dbReference>
<gene>
    <name evidence="1" type="ORF">HINF_LOCUS64194</name>
</gene>
<evidence type="ECO:0000313" key="1">
    <source>
        <dbReference type="EMBL" id="CAL6088575.1"/>
    </source>
</evidence>
<comment type="caution">
    <text evidence="1">The sequence shown here is derived from an EMBL/GenBank/DDBJ whole genome shotgun (WGS) entry which is preliminary data.</text>
</comment>
<dbReference type="Proteomes" id="UP001642409">
    <property type="component" value="Unassembled WGS sequence"/>
</dbReference>
<keyword evidence="2" id="KW-1185">Reference proteome</keyword>
<proteinExistence type="predicted"/>
<sequence length="1124" mass="123637">MLQTLLTIISDHSYRAFQLQNYANLFYSSKLQKQTYSSRYLLAVQQVQRKQTVFPCSLNGPNATVCIKYNQVCANATITVCTEKEPICKNISCAMQSYNPTQLLDSSNNTVKVQATSTADADAKCIEKLPANENGIFSNSTFLMSLPNGTSLYTCYVYLCLQQNVDCSQFKCLKQEEQLVLVCQNTTCNETEIREVCNARCNDAAPYFNVYECLSGCPSYIINATYPFLFDCVPSCSKFYVVDAKSQQQCIDSCPSDKPYMNGQECMASCPASAPFAEANKTCTNKCASGAYQVLVQAQALVCVASCSGFYVTNLTNSNSKQCVTNCPSSNPFMFGKECLIQCPSDNPFAEANKTCVSRCASGQYNVVTGQSQTLICTDTCGLFVYNTSNGNSKLCYTGCPASTPYIYNNQCLAVCPNGQPYAETTKICTALCSTGAYYVDTTGAQQLFCQTSCSGLYVVNTSNSNSKQCVTVCPNDKLFQNGNQCVNQCPAGSIYFVNNICYAKCPDPTPYAEANNSCVARCASGNYSIVTGQTQQLICQGTCINFYVINITNSNSKQCVVSCPASQQYAEANKTCTDSCASFYYTYNSTLTQKYYCVAPCTGLFITNTTNTNFKQCVDSCPAGNIYMYQNACLTNCPSNAPYAELNNSCTVRCASGAYQVVVAVQTHNCMNSCTVYYVVNASNSNSQQCVTSCVSPNIYLYNAQCVPACLADKPYIYNNICKASCPSDKPYAESTKVCTALCSTNAYIIVVDVQTHQCQPSCPNYYITNTSNSNSKNCQTNCPSTAPYAEANFSCVSTCSSLTYNITTLSTPLQCVSSCTQFYVTNGTQKYCVPDCNGSYPVYVTGTSECIGSCPGSYPLIVVNRCQAVCSSKVYCTKAKMFGNNVQLYCQDDEFSVSQKGISNCVEFSAITVPQQVSSSIFMNQKQIFKSNFIITVTQAQVLQQLYFTAQQQTIDLTECNISFQVQTQGLKVAGITDFAYNIQVRAVTLVFYARATVSTVFQGVYQNFIIQRSNITANLSQLGNTPCGIIQTVDSLQTQKLDNTTITANIEAKLSTAGTIGISKQLLTLTGLYKTQLEWINCRQYIWCYRWINSRFLICDYYIVHNLYYWLKLRYWLLSEK</sequence>